<name>A0AA86NVK1_9EUKA</name>
<proteinExistence type="predicted"/>
<dbReference type="EMBL" id="CATOUU010001178">
    <property type="protein sequence ID" value="CAI9977477.1"/>
    <property type="molecule type" value="Genomic_DNA"/>
</dbReference>
<evidence type="ECO:0000313" key="3">
    <source>
        <dbReference type="EMBL" id="CAL5972506.1"/>
    </source>
</evidence>
<gene>
    <name evidence="1" type="ORF">HINF_LOCUS15027</name>
    <name evidence="3" type="ORF">HINF_LOCUS1939</name>
    <name evidence="4" type="ORF">HINF_LOCUS56806</name>
    <name evidence="2" type="ORF">HINF_LOCUS65122</name>
</gene>
<evidence type="ECO:0000313" key="1">
    <source>
        <dbReference type="EMBL" id="CAI9927382.1"/>
    </source>
</evidence>
<dbReference type="Proteomes" id="UP001642409">
    <property type="component" value="Unassembled WGS sequence"/>
</dbReference>
<organism evidence="1">
    <name type="scientific">Hexamita inflata</name>
    <dbReference type="NCBI Taxonomy" id="28002"/>
    <lineage>
        <taxon>Eukaryota</taxon>
        <taxon>Metamonada</taxon>
        <taxon>Diplomonadida</taxon>
        <taxon>Hexamitidae</taxon>
        <taxon>Hexamitinae</taxon>
        <taxon>Hexamita</taxon>
    </lineage>
</organism>
<evidence type="ECO:0000313" key="4">
    <source>
        <dbReference type="EMBL" id="CAL6074614.1"/>
    </source>
</evidence>
<evidence type="ECO:0000313" key="2">
    <source>
        <dbReference type="EMBL" id="CAI9977477.1"/>
    </source>
</evidence>
<dbReference type="AlphaFoldDB" id="A0AA86NVK1"/>
<evidence type="ECO:0000313" key="5">
    <source>
        <dbReference type="Proteomes" id="UP001642409"/>
    </source>
</evidence>
<keyword evidence="5" id="KW-1185">Reference proteome</keyword>
<dbReference type="EMBL" id="CAXDID020000309">
    <property type="protein sequence ID" value="CAL6074614.1"/>
    <property type="molecule type" value="Genomic_DNA"/>
</dbReference>
<sequence length="430" mass="50188">MSHYDQESGWTSKIDCSQIFSVYLQQLYPELIPSFYILIRFKQQFIYYQQIINAGTLASQMRYEAQLAESPFYKLVNHFIWKYICTSQNLLNICVLSRFSDIRFQNVQTINESNGYKMSDQIKEYAIPLQHSRIFVFQVWVQFLFSHQIQLENLNVVQTCWRGYGRAASVLATRNQQNNANTLYRLFLIIQHFIIFDRETEPNSPRTGSAWQTEGLWYSQKDFSQFGLNGILHFRQPAQLCFATRICRRTSEALVVALPLCWATSWLSDRIWDSRASAAECRTSTAVLCILQARPHSTTRLWTSFWKLEPEMACLKAACGFGLLWSCFGETLQLETRALLWGTEFLLTTRDSLALVFLTDLVMQCFTLAILIWGGEDVRDCSIPRKRRFLFLQCPTMIKNLDGPRRLIVLKYSLFISNSYIRSSSHLFIF</sequence>
<accession>A0AA86NVK1</accession>
<comment type="caution">
    <text evidence="1">The sequence shown here is derived from an EMBL/GenBank/DDBJ whole genome shotgun (WGS) entry which is preliminary data.</text>
</comment>
<dbReference type="EMBL" id="CAXDID020000003">
    <property type="protein sequence ID" value="CAL5972506.1"/>
    <property type="molecule type" value="Genomic_DNA"/>
</dbReference>
<reference evidence="3 5" key="2">
    <citation type="submission" date="2024-07" db="EMBL/GenBank/DDBJ databases">
        <authorList>
            <person name="Akdeniz Z."/>
        </authorList>
    </citation>
    <scope>NUCLEOTIDE SEQUENCE [LARGE SCALE GENOMIC DNA]</scope>
</reference>
<dbReference type="EMBL" id="CATOUU010000380">
    <property type="protein sequence ID" value="CAI9927382.1"/>
    <property type="molecule type" value="Genomic_DNA"/>
</dbReference>
<reference evidence="1" key="1">
    <citation type="submission" date="2023-06" db="EMBL/GenBank/DDBJ databases">
        <authorList>
            <person name="Kurt Z."/>
        </authorList>
    </citation>
    <scope>NUCLEOTIDE SEQUENCE</scope>
</reference>
<protein>
    <submittedName>
        <fullName evidence="3">Hypothetical_protein</fullName>
    </submittedName>
</protein>